<evidence type="ECO:0000313" key="10">
    <source>
        <dbReference type="EMBL" id="KAJ7363275.1"/>
    </source>
</evidence>
<dbReference type="AlphaFoldDB" id="A0A9W9YQP2"/>
<proteinExistence type="inferred from homology"/>
<sequence>MRIATVWLFTLALTTFPILSISHWWFMSQVYTLGAKIMCNHGIAGLVNYQRQLCRENPDVMVSIGKGAKLGVEECQQQMNDQRWNCSTVARDVSVFGKVTRKASRESAFVYAITSAGVVHGLTRACSRGELRDCACDTSHKGTSRKGFEWGGCSDNIPYGLKFAKLFVDSGEQERDARAKMNLHNNLAGRRAVRSLTILNCICHGVSGACLVKTCWMTMAPFSAVGSYLREKYHNGVLVTVDQSGKELVVAEGRYPSRPPRDDLVFLEESPDYCVPNSNTGSLGTKGRVCVNFQNKATAGNGSCGILCCGRGFKTIPFEEDYKCRCKFDWCCDVKCNTCKRTVEKQVCQSLEEYVSTYNSSLPKLFVTNIESYELPHKSGKAKKRKKARKNKKRGASSLSGYDINENDRVNKGSR</sequence>
<dbReference type="GO" id="GO:0060070">
    <property type="term" value="P:canonical Wnt signaling pathway"/>
    <property type="evidence" value="ECO:0007669"/>
    <property type="project" value="TreeGrafter"/>
</dbReference>
<comment type="subcellular location">
    <subcellularLocation>
        <location evidence="1 8">Secreted</location>
        <location evidence="1 8">Extracellular space</location>
        <location evidence="1 8">Extracellular matrix</location>
    </subcellularLocation>
</comment>
<protein>
    <recommendedName>
        <fullName evidence="8">Protein Wnt</fullName>
    </recommendedName>
</protein>
<evidence type="ECO:0000256" key="6">
    <source>
        <dbReference type="ARBA" id="ARBA00022687"/>
    </source>
</evidence>
<dbReference type="PRINTS" id="PR01349">
    <property type="entry name" value="WNTPROTEIN"/>
</dbReference>
<dbReference type="Pfam" id="PF00110">
    <property type="entry name" value="wnt"/>
    <property type="match status" value="1"/>
</dbReference>
<dbReference type="GO" id="GO:0045165">
    <property type="term" value="P:cell fate commitment"/>
    <property type="evidence" value="ECO:0007669"/>
    <property type="project" value="TreeGrafter"/>
</dbReference>
<dbReference type="InterPro" id="IPR005817">
    <property type="entry name" value="Wnt"/>
</dbReference>
<dbReference type="Gene3D" id="3.30.2460.20">
    <property type="match status" value="1"/>
</dbReference>
<feature type="compositionally biased region" description="Basic residues" evidence="9">
    <location>
        <begin position="378"/>
        <end position="395"/>
    </location>
</feature>
<keyword evidence="3 8" id="KW-0217">Developmental protein</keyword>
<keyword evidence="5" id="KW-0272">Extracellular matrix</keyword>
<dbReference type="EMBL" id="MU827306">
    <property type="protein sequence ID" value="KAJ7363275.1"/>
    <property type="molecule type" value="Genomic_DNA"/>
</dbReference>
<evidence type="ECO:0000256" key="5">
    <source>
        <dbReference type="ARBA" id="ARBA00022530"/>
    </source>
</evidence>
<evidence type="ECO:0000313" key="11">
    <source>
        <dbReference type="Proteomes" id="UP001163046"/>
    </source>
</evidence>
<keyword evidence="4" id="KW-0964">Secreted</keyword>
<dbReference type="OrthoDB" id="5945655at2759"/>
<organism evidence="10 11">
    <name type="scientific">Desmophyllum pertusum</name>
    <dbReference type="NCBI Taxonomy" id="174260"/>
    <lineage>
        <taxon>Eukaryota</taxon>
        <taxon>Metazoa</taxon>
        <taxon>Cnidaria</taxon>
        <taxon>Anthozoa</taxon>
        <taxon>Hexacorallia</taxon>
        <taxon>Scleractinia</taxon>
        <taxon>Caryophylliina</taxon>
        <taxon>Caryophylliidae</taxon>
        <taxon>Desmophyllum</taxon>
    </lineage>
</organism>
<dbReference type="GO" id="GO:0005109">
    <property type="term" value="F:frizzled binding"/>
    <property type="evidence" value="ECO:0007669"/>
    <property type="project" value="TreeGrafter"/>
</dbReference>
<name>A0A9W9YQP2_9CNID</name>
<dbReference type="Proteomes" id="UP001163046">
    <property type="component" value="Unassembled WGS sequence"/>
</dbReference>
<reference evidence="10" key="1">
    <citation type="submission" date="2023-01" db="EMBL/GenBank/DDBJ databases">
        <title>Genome assembly of the deep-sea coral Lophelia pertusa.</title>
        <authorList>
            <person name="Herrera S."/>
            <person name="Cordes E."/>
        </authorList>
    </citation>
    <scope>NUCLEOTIDE SEQUENCE</scope>
    <source>
        <strain evidence="10">USNM1676648</strain>
        <tissue evidence="10">Polyp</tissue>
    </source>
</reference>
<dbReference type="PANTHER" id="PTHR12027">
    <property type="entry name" value="WNT RELATED"/>
    <property type="match status" value="1"/>
</dbReference>
<dbReference type="GO" id="GO:0030182">
    <property type="term" value="P:neuron differentiation"/>
    <property type="evidence" value="ECO:0007669"/>
    <property type="project" value="TreeGrafter"/>
</dbReference>
<dbReference type="GO" id="GO:0005615">
    <property type="term" value="C:extracellular space"/>
    <property type="evidence" value="ECO:0007669"/>
    <property type="project" value="TreeGrafter"/>
</dbReference>
<comment type="function">
    <text evidence="8">Ligand for members of the frizzled family of seven transmembrane receptors.</text>
</comment>
<keyword evidence="6 8" id="KW-0879">Wnt signaling pathway</keyword>
<evidence type="ECO:0000256" key="9">
    <source>
        <dbReference type="SAM" id="MobiDB-lite"/>
    </source>
</evidence>
<accession>A0A9W9YQP2</accession>
<evidence type="ECO:0000256" key="1">
    <source>
        <dbReference type="ARBA" id="ARBA00004498"/>
    </source>
</evidence>
<keyword evidence="11" id="KW-1185">Reference proteome</keyword>
<evidence type="ECO:0000256" key="4">
    <source>
        <dbReference type="ARBA" id="ARBA00022525"/>
    </source>
</evidence>
<dbReference type="PANTHER" id="PTHR12027:SF37">
    <property type="entry name" value="PROTEIN WNT"/>
    <property type="match status" value="1"/>
</dbReference>
<evidence type="ECO:0000256" key="2">
    <source>
        <dbReference type="ARBA" id="ARBA00005683"/>
    </source>
</evidence>
<keyword evidence="7" id="KW-1015">Disulfide bond</keyword>
<dbReference type="InterPro" id="IPR043158">
    <property type="entry name" value="Wnt_C"/>
</dbReference>
<feature type="compositionally biased region" description="Basic and acidic residues" evidence="9">
    <location>
        <begin position="406"/>
        <end position="415"/>
    </location>
</feature>
<dbReference type="SMART" id="SM00097">
    <property type="entry name" value="WNT1"/>
    <property type="match status" value="1"/>
</dbReference>
<evidence type="ECO:0000256" key="3">
    <source>
        <dbReference type="ARBA" id="ARBA00022473"/>
    </source>
</evidence>
<evidence type="ECO:0000256" key="7">
    <source>
        <dbReference type="ARBA" id="ARBA00023157"/>
    </source>
</evidence>
<comment type="caution">
    <text evidence="10">The sequence shown here is derived from an EMBL/GenBank/DDBJ whole genome shotgun (WGS) entry which is preliminary data.</text>
</comment>
<dbReference type="CDD" id="cd19334">
    <property type="entry name" value="Wnt_Wnt2_like"/>
    <property type="match status" value="1"/>
</dbReference>
<evidence type="ECO:0000256" key="8">
    <source>
        <dbReference type="RuleBase" id="RU003500"/>
    </source>
</evidence>
<dbReference type="GO" id="GO:0005125">
    <property type="term" value="F:cytokine activity"/>
    <property type="evidence" value="ECO:0007669"/>
    <property type="project" value="TreeGrafter"/>
</dbReference>
<gene>
    <name evidence="10" type="ORF">OS493_011558</name>
</gene>
<feature type="region of interest" description="Disordered" evidence="9">
    <location>
        <begin position="376"/>
        <end position="415"/>
    </location>
</feature>
<comment type="similarity">
    <text evidence="2 8">Belongs to the Wnt family.</text>
</comment>